<protein>
    <recommendedName>
        <fullName evidence="2">Peptidase S9 prolyl oligopeptidase catalytic domain-containing protein</fullName>
    </recommendedName>
</protein>
<keyword evidence="1" id="KW-0378">Hydrolase</keyword>
<keyword evidence="4" id="KW-1185">Reference proteome</keyword>
<dbReference type="Proteomes" id="UP000658258">
    <property type="component" value="Unassembled WGS sequence"/>
</dbReference>
<dbReference type="EMBL" id="BNAG01000001">
    <property type="protein sequence ID" value="GHE54421.1"/>
    <property type="molecule type" value="Genomic_DNA"/>
</dbReference>
<evidence type="ECO:0000313" key="4">
    <source>
        <dbReference type="Proteomes" id="UP000658258"/>
    </source>
</evidence>
<dbReference type="InterPro" id="IPR011042">
    <property type="entry name" value="6-blade_b-propeller_TolB-like"/>
</dbReference>
<sequence>MLSLTKLTNRIKQTTMRKYIKTLSGIGLLAFFLLLQSPDAKGQNGYQRPPEAIAKLIDAPATPAVSIDSKAQWMLLMERPGYPSIEEVAAPELRIGGTRINPATNGRSRQNPLTGLSLKNIATGETYSFANMPANPAISNVSWSPNEKKIAFTHTVENGIELWVADLESRSARRLTAPIVNNAYVSAFEWMPDNQSLMVSTIVEGRGEAPRQPRAPKGPVIQETAGAEAASRTYQDLLENAYDEQLFEYYTTVQLQRIDLNGKSSKVGQPAIIKSFDISPNGEYMLVETIQKPFSYLVPASRFPFNYEVWSANGNNKKVLAQIPLDEVRPKGFDATRKGMRSVNWRADKPATLYWAEANDGGDPNLEVQERDIVYMQSAPFNGKPTKLASTSLRYGGIVWGDENRAWLNEQWWANRMEKSTIIDPSKPGQPGHVIIERATTDRYNDPGNPMTVKNQYGRNVLKLDKDDVFMTSVGGSPEGDRPFLSRFNLKTKKQEILFRSEAPYYERPIDIISEKADRIITIRESQDEPENYFIRDLKKGTLTAITDFPHPQPEMMAVNKEIIKYKRKDGVDLTAVLYTPAGYDKDKDGPLPVLMWAYPREYKSVATAAQVRGTPYSFTRVSSGSPIFWVLRGYAVMADTEFPIIGEGDKEPNDTFREQLVMNAEAAIDAVVEMGVGDRNRIGVGGHSYGAFMTANLLAHSDLFAAGIARSGAYNRTLTPFGFQREERSYWEAPELYNYMSPFMHADKVNEPLLLIHGEADNNSGTFPIQSIRFYNAIKGHGGTARLVMLPAESHGYAAKESILHMLWEMDSWLEEHVKNATTKPEGAKIDTKDR</sequence>
<dbReference type="InterPro" id="IPR001375">
    <property type="entry name" value="Peptidase_S9_cat"/>
</dbReference>
<gene>
    <name evidence="3" type="ORF">GCM10011340_06300</name>
</gene>
<dbReference type="SUPFAM" id="SSF53474">
    <property type="entry name" value="alpha/beta-Hydrolases"/>
    <property type="match status" value="1"/>
</dbReference>
<evidence type="ECO:0000256" key="1">
    <source>
        <dbReference type="ARBA" id="ARBA00022801"/>
    </source>
</evidence>
<dbReference type="PANTHER" id="PTHR42776:SF28">
    <property type="entry name" value="GLUTAMYL ENDOPEPTIDASE, CHLOROPLASTIC-RELATED"/>
    <property type="match status" value="1"/>
</dbReference>
<comment type="caution">
    <text evidence="3">The sequence shown here is derived from an EMBL/GenBank/DDBJ whole genome shotgun (WGS) entry which is preliminary data.</text>
</comment>
<evidence type="ECO:0000259" key="2">
    <source>
        <dbReference type="Pfam" id="PF00326"/>
    </source>
</evidence>
<organism evidence="3 4">
    <name type="scientific">Roseivirga thermotolerans</name>
    <dbReference type="NCBI Taxonomy" id="1758176"/>
    <lineage>
        <taxon>Bacteria</taxon>
        <taxon>Pseudomonadati</taxon>
        <taxon>Bacteroidota</taxon>
        <taxon>Cytophagia</taxon>
        <taxon>Cytophagales</taxon>
        <taxon>Roseivirgaceae</taxon>
        <taxon>Roseivirga</taxon>
    </lineage>
</organism>
<reference evidence="4" key="1">
    <citation type="journal article" date="2019" name="Int. J. Syst. Evol. Microbiol.">
        <title>The Global Catalogue of Microorganisms (GCM) 10K type strain sequencing project: providing services to taxonomists for standard genome sequencing and annotation.</title>
        <authorList>
            <consortium name="The Broad Institute Genomics Platform"/>
            <consortium name="The Broad Institute Genome Sequencing Center for Infectious Disease"/>
            <person name="Wu L."/>
            <person name="Ma J."/>
        </authorList>
    </citation>
    <scope>NUCLEOTIDE SEQUENCE [LARGE SCALE GENOMIC DNA]</scope>
    <source>
        <strain evidence="4">CGMCC 1.15111</strain>
    </source>
</reference>
<proteinExistence type="predicted"/>
<dbReference type="Gene3D" id="3.40.50.1820">
    <property type="entry name" value="alpha/beta hydrolase"/>
    <property type="match status" value="1"/>
</dbReference>
<dbReference type="Pfam" id="PF00326">
    <property type="entry name" value="Peptidase_S9"/>
    <property type="match status" value="1"/>
</dbReference>
<feature type="domain" description="Peptidase S9 prolyl oligopeptidase catalytic" evidence="2">
    <location>
        <begin position="667"/>
        <end position="821"/>
    </location>
</feature>
<dbReference type="SUPFAM" id="SSF82171">
    <property type="entry name" value="DPP6 N-terminal domain-like"/>
    <property type="match status" value="1"/>
</dbReference>
<name>A0ABQ3I3J2_9BACT</name>
<dbReference type="InterPro" id="IPR029058">
    <property type="entry name" value="AB_hydrolase_fold"/>
</dbReference>
<dbReference type="Gene3D" id="2.120.10.30">
    <property type="entry name" value="TolB, C-terminal domain"/>
    <property type="match status" value="1"/>
</dbReference>
<evidence type="ECO:0000313" key="3">
    <source>
        <dbReference type="EMBL" id="GHE54421.1"/>
    </source>
</evidence>
<dbReference type="PANTHER" id="PTHR42776">
    <property type="entry name" value="SERINE PEPTIDASE S9 FAMILY MEMBER"/>
    <property type="match status" value="1"/>
</dbReference>
<accession>A0ABQ3I3J2</accession>